<reference evidence="1 2" key="1">
    <citation type="submission" date="2018-03" db="EMBL/GenBank/DDBJ databases">
        <authorList>
            <person name="Fogelqvist J."/>
        </authorList>
    </citation>
    <scope>NUCLEOTIDE SEQUENCE [LARGE SCALE GENOMIC DNA]</scope>
</reference>
<organism evidence="1 2">
    <name type="scientific">Plasmodiophora brassicae</name>
    <name type="common">Clubroot disease agent</name>
    <dbReference type="NCBI Taxonomy" id="37360"/>
    <lineage>
        <taxon>Eukaryota</taxon>
        <taxon>Sar</taxon>
        <taxon>Rhizaria</taxon>
        <taxon>Endomyxa</taxon>
        <taxon>Phytomyxea</taxon>
        <taxon>Plasmodiophorida</taxon>
        <taxon>Plasmodiophoridae</taxon>
        <taxon>Plasmodiophora</taxon>
    </lineage>
</organism>
<accession>A0A3P3Y6N0</accession>
<dbReference type="Proteomes" id="UP000290189">
    <property type="component" value="Unassembled WGS sequence"/>
</dbReference>
<proteinExistence type="predicted"/>
<sequence length="143" mass="15103">MRVPMDSESFAWTLSVTEMRGLDALLAESRPEMVDVRVPVGSESLGLELSVTEIRGLVASLVESTPEAVDDDVCLSRASFFKRVTCPTAMWTSQTTTATAATTAAAIRAARTGSPCRELDSRRLGFASESATGGAGLVAWGDT</sequence>
<geneLocation type="mitochondrion" evidence="1"/>
<dbReference type="AlphaFoldDB" id="A0A3P3Y6N0"/>
<gene>
    <name evidence="1" type="ORF">PLBR_LOCUS3048</name>
</gene>
<evidence type="ECO:0000313" key="2">
    <source>
        <dbReference type="Proteomes" id="UP000290189"/>
    </source>
</evidence>
<evidence type="ECO:0000313" key="1">
    <source>
        <dbReference type="EMBL" id="SPQ95833.1"/>
    </source>
</evidence>
<keyword evidence="1" id="KW-0496">Mitochondrion</keyword>
<name>A0A3P3Y6N0_PLABS</name>
<protein>
    <submittedName>
        <fullName evidence="1">Uncharacterized protein</fullName>
    </submittedName>
</protein>
<dbReference type="EMBL" id="OVEO01000004">
    <property type="protein sequence ID" value="SPQ95833.1"/>
    <property type="molecule type" value="Genomic_DNA"/>
</dbReference>